<dbReference type="RefSeq" id="WP_181458575.1">
    <property type="nucleotide sequence ID" value="NZ_QLLI01000025.1"/>
</dbReference>
<sequence>MLFAQLAEKNQLHFKSGSINGTSGVAVFNTSCTNRYFLEKRWEQGENILTAIMMNPSKASHNETDDTVDQLISVAETQNCHALFVVNVSSHIQGTSSKTKVSHFDYEAINWLFVSNAILEAKMVFLGWGMKGQKGINKQQKLYPAIVNTFKTSIDKLYSYEVLKSEDKKFIENPIFYVPHPRPQGQKDKYANISIQNISSDEFNCLFVR</sequence>
<dbReference type="Proteomes" id="UP000248827">
    <property type="component" value="Unassembled WGS sequence"/>
</dbReference>
<organism evidence="1 2">
    <name type="scientific">Paenibacillus pabuli</name>
    <dbReference type="NCBI Taxonomy" id="1472"/>
    <lineage>
        <taxon>Bacteria</taxon>
        <taxon>Bacillati</taxon>
        <taxon>Bacillota</taxon>
        <taxon>Bacilli</taxon>
        <taxon>Bacillales</taxon>
        <taxon>Paenibacillaceae</taxon>
        <taxon>Paenibacillus</taxon>
    </lineage>
</organism>
<dbReference type="InterPro" id="IPR012441">
    <property type="entry name" value="DUF1643"/>
</dbReference>
<name>A0ABX9BBI4_9BACL</name>
<reference evidence="1 2" key="1">
    <citation type="submission" date="2018-06" db="EMBL/GenBank/DDBJ databases">
        <title>Freshwater and sediment microbial communities from various areas in North America, analyzing microbe dynamics in response to fracking.</title>
        <authorList>
            <person name="Lamendella R."/>
        </authorList>
    </citation>
    <scope>NUCLEOTIDE SEQUENCE [LARGE SCALE GENOMIC DNA]</scope>
    <source>
        <strain evidence="1 2">NG-13</strain>
    </source>
</reference>
<evidence type="ECO:0000313" key="2">
    <source>
        <dbReference type="Proteomes" id="UP000248827"/>
    </source>
</evidence>
<dbReference type="EMBL" id="QLLI01000025">
    <property type="protein sequence ID" value="RAI84433.1"/>
    <property type="molecule type" value="Genomic_DNA"/>
</dbReference>
<keyword evidence="2" id="KW-1185">Reference proteome</keyword>
<dbReference type="Pfam" id="PF07799">
    <property type="entry name" value="DUF1643"/>
    <property type="match status" value="1"/>
</dbReference>
<evidence type="ECO:0000313" key="1">
    <source>
        <dbReference type="EMBL" id="RAI84433.1"/>
    </source>
</evidence>
<proteinExistence type="predicted"/>
<protein>
    <submittedName>
        <fullName evidence="1">Uncharacterized protein DUF1643</fullName>
    </submittedName>
</protein>
<gene>
    <name evidence="1" type="ORF">DET54_12511</name>
</gene>
<comment type="caution">
    <text evidence="1">The sequence shown here is derived from an EMBL/GenBank/DDBJ whole genome shotgun (WGS) entry which is preliminary data.</text>
</comment>
<accession>A0ABX9BBI4</accession>